<dbReference type="Proteomes" id="UP001302812">
    <property type="component" value="Unassembled WGS sequence"/>
</dbReference>
<organism evidence="2 3">
    <name type="scientific">Canariomyces notabilis</name>
    <dbReference type="NCBI Taxonomy" id="2074819"/>
    <lineage>
        <taxon>Eukaryota</taxon>
        <taxon>Fungi</taxon>
        <taxon>Dikarya</taxon>
        <taxon>Ascomycota</taxon>
        <taxon>Pezizomycotina</taxon>
        <taxon>Sordariomycetes</taxon>
        <taxon>Sordariomycetidae</taxon>
        <taxon>Sordariales</taxon>
        <taxon>Chaetomiaceae</taxon>
        <taxon>Canariomyces</taxon>
    </lineage>
</organism>
<protein>
    <recommendedName>
        <fullName evidence="4">Secreted protein</fullName>
    </recommendedName>
</protein>
<feature type="signal peptide" evidence="1">
    <location>
        <begin position="1"/>
        <end position="18"/>
    </location>
</feature>
<accession>A0AAN6QIL1</accession>
<comment type="caution">
    <text evidence="2">The sequence shown here is derived from an EMBL/GenBank/DDBJ whole genome shotgun (WGS) entry which is preliminary data.</text>
</comment>
<evidence type="ECO:0000313" key="3">
    <source>
        <dbReference type="Proteomes" id="UP001302812"/>
    </source>
</evidence>
<keyword evidence="3" id="KW-1185">Reference proteome</keyword>
<reference evidence="2" key="2">
    <citation type="submission" date="2023-05" db="EMBL/GenBank/DDBJ databases">
        <authorList>
            <consortium name="Lawrence Berkeley National Laboratory"/>
            <person name="Steindorff A."/>
            <person name="Hensen N."/>
            <person name="Bonometti L."/>
            <person name="Westerberg I."/>
            <person name="Brannstrom I.O."/>
            <person name="Guillou S."/>
            <person name="Cros-Aarteil S."/>
            <person name="Calhoun S."/>
            <person name="Haridas S."/>
            <person name="Kuo A."/>
            <person name="Mondo S."/>
            <person name="Pangilinan J."/>
            <person name="Riley R."/>
            <person name="Labutti K."/>
            <person name="Andreopoulos B."/>
            <person name="Lipzen A."/>
            <person name="Chen C."/>
            <person name="Yanf M."/>
            <person name="Daum C."/>
            <person name="Ng V."/>
            <person name="Clum A."/>
            <person name="Ohm R."/>
            <person name="Martin F."/>
            <person name="Silar P."/>
            <person name="Natvig D."/>
            <person name="Lalanne C."/>
            <person name="Gautier V."/>
            <person name="Ament-Velasquez S.L."/>
            <person name="Kruys A."/>
            <person name="Hutchinson M.I."/>
            <person name="Powell A.J."/>
            <person name="Barry K."/>
            <person name="Miller A.N."/>
            <person name="Grigoriev I.V."/>
            <person name="Debuchy R."/>
            <person name="Gladieux P."/>
            <person name="Thoren M.H."/>
            <person name="Johannesson H."/>
        </authorList>
    </citation>
    <scope>NUCLEOTIDE SEQUENCE</scope>
    <source>
        <strain evidence="2">CBS 508.74</strain>
    </source>
</reference>
<dbReference type="GeneID" id="89932925"/>
<dbReference type="EMBL" id="MU853348">
    <property type="protein sequence ID" value="KAK4110918.1"/>
    <property type="molecule type" value="Genomic_DNA"/>
</dbReference>
<sequence length="94" mass="10287">MIFLQYVASLYALDLSHSSSCDVARVNATCLFKLLLGEPTISSLECLNCLHRIVSCILLLGTTTTSVHDSSVQCVLVFVTNRSSTTTQPIYKVM</sequence>
<reference evidence="2" key="1">
    <citation type="journal article" date="2023" name="Mol. Phylogenet. Evol.">
        <title>Genome-scale phylogeny and comparative genomics of the fungal order Sordariales.</title>
        <authorList>
            <person name="Hensen N."/>
            <person name="Bonometti L."/>
            <person name="Westerberg I."/>
            <person name="Brannstrom I.O."/>
            <person name="Guillou S."/>
            <person name="Cros-Aarteil S."/>
            <person name="Calhoun S."/>
            <person name="Haridas S."/>
            <person name="Kuo A."/>
            <person name="Mondo S."/>
            <person name="Pangilinan J."/>
            <person name="Riley R."/>
            <person name="LaButti K."/>
            <person name="Andreopoulos B."/>
            <person name="Lipzen A."/>
            <person name="Chen C."/>
            <person name="Yan M."/>
            <person name="Daum C."/>
            <person name="Ng V."/>
            <person name="Clum A."/>
            <person name="Steindorff A."/>
            <person name="Ohm R.A."/>
            <person name="Martin F."/>
            <person name="Silar P."/>
            <person name="Natvig D.O."/>
            <person name="Lalanne C."/>
            <person name="Gautier V."/>
            <person name="Ament-Velasquez S.L."/>
            <person name="Kruys A."/>
            <person name="Hutchinson M.I."/>
            <person name="Powell A.J."/>
            <person name="Barry K."/>
            <person name="Miller A.N."/>
            <person name="Grigoriev I.V."/>
            <person name="Debuchy R."/>
            <person name="Gladieux P."/>
            <person name="Hiltunen Thoren M."/>
            <person name="Johannesson H."/>
        </authorList>
    </citation>
    <scope>NUCLEOTIDE SEQUENCE</scope>
    <source>
        <strain evidence="2">CBS 508.74</strain>
    </source>
</reference>
<evidence type="ECO:0000313" key="2">
    <source>
        <dbReference type="EMBL" id="KAK4110918.1"/>
    </source>
</evidence>
<feature type="chain" id="PRO_5043011785" description="Secreted protein" evidence="1">
    <location>
        <begin position="19"/>
        <end position="94"/>
    </location>
</feature>
<keyword evidence="1" id="KW-0732">Signal</keyword>
<dbReference type="AlphaFoldDB" id="A0AAN6QIL1"/>
<dbReference type="RefSeq" id="XP_064668488.1">
    <property type="nucleotide sequence ID" value="XM_064808802.1"/>
</dbReference>
<name>A0AAN6QIL1_9PEZI</name>
<gene>
    <name evidence="2" type="ORF">N656DRAFT_186035</name>
</gene>
<evidence type="ECO:0008006" key="4">
    <source>
        <dbReference type="Google" id="ProtNLM"/>
    </source>
</evidence>
<proteinExistence type="predicted"/>
<evidence type="ECO:0000256" key="1">
    <source>
        <dbReference type="SAM" id="SignalP"/>
    </source>
</evidence>